<protein>
    <submittedName>
        <fullName evidence="2">Uncharacterized protein</fullName>
    </submittedName>
</protein>
<dbReference type="EMBL" id="BONI01000011">
    <property type="protein sequence ID" value="GIG05074.1"/>
    <property type="molecule type" value="Genomic_DNA"/>
</dbReference>
<comment type="caution">
    <text evidence="2">The sequence shown here is derived from an EMBL/GenBank/DDBJ whole genome shotgun (WGS) entry which is preliminary data.</text>
</comment>
<evidence type="ECO:0000313" key="3">
    <source>
        <dbReference type="Proteomes" id="UP000630887"/>
    </source>
</evidence>
<sequence length="113" mass="13138">MGVDAISPDFRLIHCAMARDTLLKRSRRRQRTCTQLEACLTRHRQRRPTNAQHHPAGGQLDPIHRDVLHVREKIGNRALQSPISLQIGRRQESGFTSIDRTHHDRSLRRPGRR</sequence>
<keyword evidence="3" id="KW-1185">Reference proteome</keyword>
<accession>A0A8J3P635</accession>
<proteinExistence type="predicted"/>
<organism evidence="2 3">
    <name type="scientific">Catellatospora coxensis</name>
    <dbReference type="NCBI Taxonomy" id="310354"/>
    <lineage>
        <taxon>Bacteria</taxon>
        <taxon>Bacillati</taxon>
        <taxon>Actinomycetota</taxon>
        <taxon>Actinomycetes</taxon>
        <taxon>Micromonosporales</taxon>
        <taxon>Micromonosporaceae</taxon>
        <taxon>Catellatospora</taxon>
    </lineage>
</organism>
<feature type="region of interest" description="Disordered" evidence="1">
    <location>
        <begin position="44"/>
        <end position="63"/>
    </location>
</feature>
<name>A0A8J3P635_9ACTN</name>
<dbReference type="AlphaFoldDB" id="A0A8J3P635"/>
<evidence type="ECO:0000256" key="1">
    <source>
        <dbReference type="SAM" id="MobiDB-lite"/>
    </source>
</evidence>
<gene>
    <name evidence="2" type="ORF">Cco03nite_17740</name>
</gene>
<reference evidence="2 3" key="1">
    <citation type="submission" date="2021-01" db="EMBL/GenBank/DDBJ databases">
        <title>Whole genome shotgun sequence of Catellatospora coxensis NBRC 107359.</title>
        <authorList>
            <person name="Komaki H."/>
            <person name="Tamura T."/>
        </authorList>
    </citation>
    <scope>NUCLEOTIDE SEQUENCE [LARGE SCALE GENOMIC DNA]</scope>
    <source>
        <strain evidence="2 3">NBRC 107359</strain>
    </source>
</reference>
<dbReference type="Proteomes" id="UP000630887">
    <property type="component" value="Unassembled WGS sequence"/>
</dbReference>
<feature type="region of interest" description="Disordered" evidence="1">
    <location>
        <begin position="78"/>
        <end position="113"/>
    </location>
</feature>
<evidence type="ECO:0000313" key="2">
    <source>
        <dbReference type="EMBL" id="GIG05074.1"/>
    </source>
</evidence>